<comment type="caution">
    <text evidence="1">The sequence shown here is derived from an EMBL/GenBank/DDBJ whole genome shotgun (WGS) entry which is preliminary data.</text>
</comment>
<name>A0A0J1D3W2_9BURK</name>
<dbReference type="Pfam" id="PF07394">
    <property type="entry name" value="DUF1501"/>
    <property type="match status" value="1"/>
</dbReference>
<evidence type="ECO:0000313" key="1">
    <source>
        <dbReference type="EMBL" id="KLU27366.1"/>
    </source>
</evidence>
<dbReference type="OrthoDB" id="9779968at2"/>
<organism evidence="1 2">
    <name type="scientific">Caballeronia mineralivorans PML1(12)</name>
    <dbReference type="NCBI Taxonomy" id="908627"/>
    <lineage>
        <taxon>Bacteria</taxon>
        <taxon>Pseudomonadati</taxon>
        <taxon>Pseudomonadota</taxon>
        <taxon>Betaproteobacteria</taxon>
        <taxon>Burkholderiales</taxon>
        <taxon>Burkholderiaceae</taxon>
        <taxon>Caballeronia</taxon>
    </lineage>
</organism>
<dbReference type="PATRIC" id="fig|908627.4.peg.1117"/>
<reference evidence="1 2" key="1">
    <citation type="journal article" date="2015" name="Genome Announc.">
        <title>Draft Genome Sequence of Burkholderia sp. Strain PML1(12), an Ectomycorrhizosphere-Inhabiting Bacterium with Effective Mineral-Weathering Ability.</title>
        <authorList>
            <person name="Uroz S."/>
            <person name="Oger P."/>
        </authorList>
    </citation>
    <scope>NUCLEOTIDE SEQUENCE [LARGE SCALE GENOMIC DNA]</scope>
    <source>
        <strain evidence="2">PML1(12)</strain>
    </source>
</reference>
<sequence length="163" mass="17005">LGKLAASFLGRSDGPRIAMIETGGWDTHSAQNQRLSAQLKALDTMMASMRDGLGEHWANTTVLVATEFGRMAAANGTGGTDHGTASAAMLLGGVVQGGRILADWPGLAPSALYQGRDLRPTLGLDSLIAAAAGETFGLDPVRVRTTLFSQKTATPMPSRLLRT</sequence>
<dbReference type="EMBL" id="AEJF01000041">
    <property type="protein sequence ID" value="KLU27366.1"/>
    <property type="molecule type" value="Genomic_DNA"/>
</dbReference>
<gene>
    <name evidence="1" type="ORF">EOS_05055</name>
</gene>
<proteinExistence type="predicted"/>
<dbReference type="Proteomes" id="UP000035963">
    <property type="component" value="Unassembled WGS sequence"/>
</dbReference>
<protein>
    <recommendedName>
        <fullName evidence="3">DUF1501 domain-containing protein</fullName>
    </recommendedName>
</protein>
<dbReference type="RefSeq" id="WP_047845495.1">
    <property type="nucleotide sequence ID" value="NZ_AEJF01000041.1"/>
</dbReference>
<dbReference type="InterPro" id="IPR010869">
    <property type="entry name" value="DUF1501"/>
</dbReference>
<dbReference type="PANTHER" id="PTHR43737">
    <property type="entry name" value="BLL7424 PROTEIN"/>
    <property type="match status" value="1"/>
</dbReference>
<keyword evidence="2" id="KW-1185">Reference proteome</keyword>
<evidence type="ECO:0008006" key="3">
    <source>
        <dbReference type="Google" id="ProtNLM"/>
    </source>
</evidence>
<evidence type="ECO:0000313" key="2">
    <source>
        <dbReference type="Proteomes" id="UP000035963"/>
    </source>
</evidence>
<feature type="non-terminal residue" evidence="1">
    <location>
        <position position="1"/>
    </location>
</feature>
<accession>A0A0J1D3W2</accession>
<dbReference type="AlphaFoldDB" id="A0A0J1D3W2"/>
<dbReference type="PANTHER" id="PTHR43737:SF1">
    <property type="entry name" value="DUF1501 DOMAIN-CONTAINING PROTEIN"/>
    <property type="match status" value="1"/>
</dbReference>